<evidence type="ECO:0000256" key="1">
    <source>
        <dbReference type="ARBA" id="ARBA00022723"/>
    </source>
</evidence>
<dbReference type="GO" id="GO:0016832">
    <property type="term" value="F:aldehyde-lyase activity"/>
    <property type="evidence" value="ECO:0007669"/>
    <property type="project" value="TreeGrafter"/>
</dbReference>
<accession>A0A520RXV4</accession>
<protein>
    <submittedName>
        <fullName evidence="4">Class II aldolase</fullName>
    </submittedName>
</protein>
<evidence type="ECO:0000313" key="5">
    <source>
        <dbReference type="Proteomes" id="UP000316199"/>
    </source>
</evidence>
<dbReference type="AlphaFoldDB" id="A0A520RXV4"/>
<dbReference type="InterPro" id="IPR001303">
    <property type="entry name" value="Aldolase_II/adducin_N"/>
</dbReference>
<name>A0A520RXV4_9GAMM</name>
<evidence type="ECO:0000256" key="2">
    <source>
        <dbReference type="ARBA" id="ARBA00023239"/>
    </source>
</evidence>
<dbReference type="EMBL" id="SHAG01000049">
    <property type="protein sequence ID" value="RZO75072.1"/>
    <property type="molecule type" value="Genomic_DNA"/>
</dbReference>
<dbReference type="Pfam" id="PF00596">
    <property type="entry name" value="Aldolase_II"/>
    <property type="match status" value="1"/>
</dbReference>
<dbReference type="Gene3D" id="3.40.225.10">
    <property type="entry name" value="Class II aldolase/adducin N-terminal domain"/>
    <property type="match status" value="1"/>
</dbReference>
<reference evidence="4 5" key="1">
    <citation type="submission" date="2019-02" db="EMBL/GenBank/DDBJ databases">
        <title>Prokaryotic population dynamics and viral predation in marine succession experiment using metagenomics: the confinement effect.</title>
        <authorList>
            <person name="Haro-Moreno J.M."/>
            <person name="Rodriguez-Valera F."/>
            <person name="Lopez-Perez M."/>
        </authorList>
    </citation>
    <scope>NUCLEOTIDE SEQUENCE [LARGE SCALE GENOMIC DNA]</scope>
    <source>
        <strain evidence="4">MED-G157</strain>
    </source>
</reference>
<proteinExistence type="predicted"/>
<sequence length="216" mass="23803">MTKDEIALREQLVTHYQRVDALGLNGMSSGNLSVRLGEEMLISPNGATGESISVDSIVKCSFNGDYKGDRLPSSEWRMHASIYEKYEDSGAVIHTHSDYCVAVASHEMTLPGFHYLVGVFGGGDVPCVPYSTFGREKLAKDASDALAERSACLLGNHGMIAKAPNLKRAVNQAQRLEIMCRQYVLAKQMGEPKQLTDSDWEDFFKKADEMAYARNG</sequence>
<gene>
    <name evidence="4" type="ORF">EVA68_07840</name>
</gene>
<keyword evidence="2" id="KW-0456">Lyase</keyword>
<dbReference type="Proteomes" id="UP000316199">
    <property type="component" value="Unassembled WGS sequence"/>
</dbReference>
<evidence type="ECO:0000259" key="3">
    <source>
        <dbReference type="SMART" id="SM01007"/>
    </source>
</evidence>
<evidence type="ECO:0000313" key="4">
    <source>
        <dbReference type="EMBL" id="RZO75072.1"/>
    </source>
</evidence>
<dbReference type="PANTHER" id="PTHR22789">
    <property type="entry name" value="FUCULOSE PHOSPHATE ALDOLASE"/>
    <property type="match status" value="1"/>
</dbReference>
<dbReference type="PANTHER" id="PTHR22789:SF0">
    <property type="entry name" value="3-OXO-TETRONATE 4-PHOSPHATE DECARBOXYLASE-RELATED"/>
    <property type="match status" value="1"/>
</dbReference>
<dbReference type="InterPro" id="IPR050197">
    <property type="entry name" value="Aldolase_class_II_sugar_metab"/>
</dbReference>
<dbReference type="SUPFAM" id="SSF53639">
    <property type="entry name" value="AraD/HMP-PK domain-like"/>
    <property type="match status" value="1"/>
</dbReference>
<dbReference type="GO" id="GO:0046872">
    <property type="term" value="F:metal ion binding"/>
    <property type="evidence" value="ECO:0007669"/>
    <property type="project" value="UniProtKB-KW"/>
</dbReference>
<keyword evidence="1" id="KW-0479">Metal-binding</keyword>
<comment type="caution">
    <text evidence="4">The sequence shown here is derived from an EMBL/GenBank/DDBJ whole genome shotgun (WGS) entry which is preliminary data.</text>
</comment>
<feature type="domain" description="Class II aldolase/adducin N-terminal" evidence="3">
    <location>
        <begin position="10"/>
        <end position="184"/>
    </location>
</feature>
<dbReference type="GO" id="GO:0005829">
    <property type="term" value="C:cytosol"/>
    <property type="evidence" value="ECO:0007669"/>
    <property type="project" value="TreeGrafter"/>
</dbReference>
<dbReference type="SMART" id="SM01007">
    <property type="entry name" value="Aldolase_II"/>
    <property type="match status" value="1"/>
</dbReference>
<dbReference type="GO" id="GO:0019323">
    <property type="term" value="P:pentose catabolic process"/>
    <property type="evidence" value="ECO:0007669"/>
    <property type="project" value="TreeGrafter"/>
</dbReference>
<dbReference type="InterPro" id="IPR036409">
    <property type="entry name" value="Aldolase_II/adducin_N_sf"/>
</dbReference>
<organism evidence="4 5">
    <name type="scientific">OM182 bacterium</name>
    <dbReference type="NCBI Taxonomy" id="2510334"/>
    <lineage>
        <taxon>Bacteria</taxon>
        <taxon>Pseudomonadati</taxon>
        <taxon>Pseudomonadota</taxon>
        <taxon>Gammaproteobacteria</taxon>
        <taxon>OMG group</taxon>
        <taxon>OM182 clade</taxon>
    </lineage>
</organism>